<evidence type="ECO:0000313" key="2">
    <source>
        <dbReference type="EMBL" id="MCQ4165129.1"/>
    </source>
</evidence>
<keyword evidence="3" id="KW-1185">Reference proteome</keyword>
<proteinExistence type="predicted"/>
<reference evidence="2" key="1">
    <citation type="submission" date="2022-07" db="EMBL/GenBank/DDBJ databases">
        <title>Tahibacter sp., a new gammaproteobacterium isolated from the silt sample collected at pig farm.</title>
        <authorList>
            <person name="Chen H."/>
        </authorList>
    </citation>
    <scope>NUCLEOTIDE SEQUENCE</scope>
    <source>
        <strain evidence="2">P2K</strain>
    </source>
</reference>
<dbReference type="EMBL" id="JANFQO010000008">
    <property type="protein sequence ID" value="MCQ4165129.1"/>
    <property type="molecule type" value="Genomic_DNA"/>
</dbReference>
<keyword evidence="1" id="KW-0472">Membrane</keyword>
<protein>
    <submittedName>
        <fullName evidence="2">Phage holin family protein</fullName>
    </submittedName>
</protein>
<gene>
    <name evidence="2" type="ORF">NM961_10450</name>
</gene>
<name>A0ABT1QS75_9GAMM</name>
<keyword evidence="1" id="KW-1133">Transmembrane helix</keyword>
<accession>A0ABT1QS75</accession>
<feature type="transmembrane region" description="Helical" evidence="1">
    <location>
        <begin position="37"/>
        <end position="57"/>
    </location>
</feature>
<feature type="transmembrane region" description="Helical" evidence="1">
    <location>
        <begin position="63"/>
        <end position="83"/>
    </location>
</feature>
<organism evidence="2 3">
    <name type="scientific">Tahibacter harae</name>
    <dbReference type="NCBI Taxonomy" id="2963937"/>
    <lineage>
        <taxon>Bacteria</taxon>
        <taxon>Pseudomonadati</taxon>
        <taxon>Pseudomonadota</taxon>
        <taxon>Gammaproteobacteria</taxon>
        <taxon>Lysobacterales</taxon>
        <taxon>Rhodanobacteraceae</taxon>
        <taxon>Tahibacter</taxon>
    </lineage>
</organism>
<comment type="caution">
    <text evidence="2">The sequence shown here is derived from an EMBL/GenBank/DDBJ whole genome shotgun (WGS) entry which is preliminary data.</text>
</comment>
<dbReference type="Pfam" id="PF04550">
    <property type="entry name" value="Phage_holin_3_2"/>
    <property type="match status" value="1"/>
</dbReference>
<dbReference type="Proteomes" id="UP001165498">
    <property type="component" value="Unassembled WGS sequence"/>
</dbReference>
<dbReference type="RefSeq" id="WP_255914194.1">
    <property type="nucleotide sequence ID" value="NZ_JANFQO010000008.1"/>
</dbReference>
<dbReference type="InterPro" id="IPR007633">
    <property type="entry name" value="Phage_P2_Holin"/>
</dbReference>
<sequence>MSQHDQTLLGMIAVGVAVALSKLLVTAEPITWRALVGRSLVGGTTALISGVALALWTDLPPPAIYGLASLCAHVGAEGLMAYAGNYLNRKKDS</sequence>
<evidence type="ECO:0000256" key="1">
    <source>
        <dbReference type="SAM" id="Phobius"/>
    </source>
</evidence>
<feature type="transmembrane region" description="Helical" evidence="1">
    <location>
        <begin position="6"/>
        <end position="25"/>
    </location>
</feature>
<evidence type="ECO:0000313" key="3">
    <source>
        <dbReference type="Proteomes" id="UP001165498"/>
    </source>
</evidence>
<keyword evidence="1" id="KW-0812">Transmembrane</keyword>